<proteinExistence type="predicted"/>
<reference evidence="2 3" key="1">
    <citation type="submission" date="2016-01" db="EMBL/GenBank/DDBJ databases">
        <title>Mycobacterium immunogenum strain CD11_6 genome sequencing and assembly.</title>
        <authorList>
            <person name="Kaur G."/>
            <person name="Nair G.R."/>
            <person name="Mayilraj S."/>
        </authorList>
    </citation>
    <scope>NUCLEOTIDE SEQUENCE [LARGE SCALE GENOMIC DNA]</scope>
    <source>
        <strain evidence="2 3">CD11-6</strain>
    </source>
</reference>
<dbReference type="Proteomes" id="UP000186919">
    <property type="component" value="Unassembled WGS sequence"/>
</dbReference>
<protein>
    <submittedName>
        <fullName evidence="2">Uncharacterized protein</fullName>
    </submittedName>
</protein>
<feature type="compositionally biased region" description="Polar residues" evidence="1">
    <location>
        <begin position="7"/>
        <end position="21"/>
    </location>
</feature>
<sequence length="116" mass="12674">MEEATMGTVQPSSSGAEINTGTFRLDTEKVGEFAKEAWRVSDALGDLGINTVLWRGAGACPGTRLVEGLYVHADEQHEQVTKLSESWNNFGTRVRDDVETFHATEARSASRISDQS</sequence>
<gene>
    <name evidence="2" type="ORF">AWB85_03110</name>
</gene>
<evidence type="ECO:0000313" key="3">
    <source>
        <dbReference type="Proteomes" id="UP000186919"/>
    </source>
</evidence>
<organism evidence="2 3">
    <name type="scientific">Mycobacteroides immunogenum</name>
    <dbReference type="NCBI Taxonomy" id="83262"/>
    <lineage>
        <taxon>Bacteria</taxon>
        <taxon>Bacillati</taxon>
        <taxon>Actinomycetota</taxon>
        <taxon>Actinomycetes</taxon>
        <taxon>Mycobacteriales</taxon>
        <taxon>Mycobacteriaceae</taxon>
        <taxon>Mycobacteroides</taxon>
    </lineage>
</organism>
<evidence type="ECO:0000256" key="1">
    <source>
        <dbReference type="SAM" id="MobiDB-lite"/>
    </source>
</evidence>
<comment type="caution">
    <text evidence="2">The sequence shown here is derived from an EMBL/GenBank/DDBJ whole genome shotgun (WGS) entry which is preliminary data.</text>
</comment>
<name>A0A179VH50_9MYCO</name>
<dbReference type="AlphaFoldDB" id="A0A179VH50"/>
<dbReference type="EMBL" id="LQYE01000001">
    <property type="protein sequence ID" value="OAT70363.1"/>
    <property type="molecule type" value="Genomic_DNA"/>
</dbReference>
<feature type="region of interest" description="Disordered" evidence="1">
    <location>
        <begin position="1"/>
        <end position="21"/>
    </location>
</feature>
<accession>A0A179VH50</accession>
<evidence type="ECO:0000313" key="2">
    <source>
        <dbReference type="EMBL" id="OAT70363.1"/>
    </source>
</evidence>